<dbReference type="RefSeq" id="WP_386728506.1">
    <property type="nucleotide sequence ID" value="NZ_JBHSTP010000001.1"/>
</dbReference>
<evidence type="ECO:0000256" key="1">
    <source>
        <dbReference type="ARBA" id="ARBA00023002"/>
    </source>
</evidence>
<dbReference type="InterPro" id="IPR036188">
    <property type="entry name" value="FAD/NAD-bd_sf"/>
</dbReference>
<dbReference type="Proteomes" id="UP001596306">
    <property type="component" value="Unassembled WGS sequence"/>
</dbReference>
<evidence type="ECO:0000313" key="3">
    <source>
        <dbReference type="Proteomes" id="UP001596306"/>
    </source>
</evidence>
<dbReference type="GO" id="GO:0004497">
    <property type="term" value="F:monooxygenase activity"/>
    <property type="evidence" value="ECO:0007669"/>
    <property type="project" value="UniProtKB-KW"/>
</dbReference>
<keyword evidence="2" id="KW-0503">Monooxygenase</keyword>
<sequence>MEHIETIVVGAGQAGLAVGHHLARRQMPFTILDAGEHVGDVWRARWDSLRLFTPGRFSSLPGLSNPVGPGGFASKDEFADYLDSYARHFHLPVRSGVRVRAIVRRGDRFELDTTTGTMSANHVVAAGGHNALSHVPNFARDLDPGIRQLHSSAYRNPASIPTGDVLVVGAGTSGAEIALELAATHKVLITGRPTPHVPDAVFRYAGGAYWLIVNRLLTIDTPPGRKVAASFGQRGAPLIRISMQTVEAAGVTLLPRIIGVSDGHPETVAGTISTVATVIWATGYRPNLDWLPPLDVDEVGVPITRRGVVRDLPGLYFVGMPFQYALTSGLIGGVGRDAEHIADQIATYAP</sequence>
<gene>
    <name evidence="2" type="ORF">ACFQB0_05380</name>
</gene>
<name>A0ABW1VDI7_9MICO</name>
<dbReference type="PRINTS" id="PR00469">
    <property type="entry name" value="PNDRDTASEII"/>
</dbReference>
<reference evidence="3" key="1">
    <citation type="journal article" date="2019" name="Int. J. Syst. Evol. Microbiol.">
        <title>The Global Catalogue of Microorganisms (GCM) 10K type strain sequencing project: providing services to taxonomists for standard genome sequencing and annotation.</title>
        <authorList>
            <consortium name="The Broad Institute Genomics Platform"/>
            <consortium name="The Broad Institute Genome Sequencing Center for Infectious Disease"/>
            <person name="Wu L."/>
            <person name="Ma J."/>
        </authorList>
    </citation>
    <scope>NUCLEOTIDE SEQUENCE [LARGE SCALE GENOMIC DNA]</scope>
    <source>
        <strain evidence="3">CCUG 43304</strain>
    </source>
</reference>
<dbReference type="PANTHER" id="PTHR43539">
    <property type="entry name" value="FLAVIN-BINDING MONOOXYGENASE-LIKE PROTEIN (AFU_ORTHOLOGUE AFUA_4G09220)"/>
    <property type="match status" value="1"/>
</dbReference>
<dbReference type="Pfam" id="PF13738">
    <property type="entry name" value="Pyr_redox_3"/>
    <property type="match status" value="1"/>
</dbReference>
<protein>
    <submittedName>
        <fullName evidence="2">Flavin-containing monooxygenase</fullName>
        <ecNumber evidence="2">1.14.13.-</ecNumber>
    </submittedName>
</protein>
<accession>A0ABW1VDI7</accession>
<comment type="caution">
    <text evidence="2">The sequence shown here is derived from an EMBL/GenBank/DDBJ whole genome shotgun (WGS) entry which is preliminary data.</text>
</comment>
<dbReference type="PRINTS" id="PR00368">
    <property type="entry name" value="FADPNR"/>
</dbReference>
<proteinExistence type="predicted"/>
<dbReference type="PANTHER" id="PTHR43539:SF78">
    <property type="entry name" value="FLAVIN-CONTAINING MONOOXYGENASE"/>
    <property type="match status" value="1"/>
</dbReference>
<evidence type="ECO:0000313" key="2">
    <source>
        <dbReference type="EMBL" id="MFC6355535.1"/>
    </source>
</evidence>
<dbReference type="InterPro" id="IPR050982">
    <property type="entry name" value="Auxin_biosynth/cation_transpt"/>
</dbReference>
<dbReference type="EC" id="1.14.13.-" evidence="2"/>
<organism evidence="2 3">
    <name type="scientific">Luethyella okanaganae</name>
    <dbReference type="NCBI Taxonomy" id="69372"/>
    <lineage>
        <taxon>Bacteria</taxon>
        <taxon>Bacillati</taxon>
        <taxon>Actinomycetota</taxon>
        <taxon>Actinomycetes</taxon>
        <taxon>Micrococcales</taxon>
        <taxon>Microbacteriaceae</taxon>
        <taxon>Luethyella</taxon>
    </lineage>
</organism>
<keyword evidence="3" id="KW-1185">Reference proteome</keyword>
<dbReference type="SUPFAM" id="SSF51905">
    <property type="entry name" value="FAD/NAD(P)-binding domain"/>
    <property type="match status" value="1"/>
</dbReference>
<dbReference type="EMBL" id="JBHSTP010000001">
    <property type="protein sequence ID" value="MFC6355535.1"/>
    <property type="molecule type" value="Genomic_DNA"/>
</dbReference>
<dbReference type="Gene3D" id="3.50.50.60">
    <property type="entry name" value="FAD/NAD(P)-binding domain"/>
    <property type="match status" value="1"/>
</dbReference>
<keyword evidence="1 2" id="KW-0560">Oxidoreductase</keyword>